<dbReference type="GO" id="GO:0033567">
    <property type="term" value="P:DNA replication, Okazaki fragment processing"/>
    <property type="evidence" value="ECO:0007669"/>
    <property type="project" value="InterPro"/>
</dbReference>
<dbReference type="InterPro" id="IPR036279">
    <property type="entry name" value="5-3_exonuclease_C_sf"/>
</dbReference>
<dbReference type="Gene3D" id="3.40.50.1010">
    <property type="entry name" value="5'-nuclease"/>
    <property type="match status" value="1"/>
</dbReference>
<keyword evidence="2" id="KW-0378">Hydrolase</keyword>
<sequence length="296" mass="34396">MTELTDAHFELHSANKARRHQAKKNGHTIHSFLDDKQTTMLIDADLLAYKITSKLEEPIDWGNDQWTLHCDFGVAKQLYAQALEYYMNLTNSNSYINVWSDSINFRKLIDSDYKSNRKKIRKPVCYKALREWVIKTYRSEVYKNLEADDTIGILATGEYKNKSIIISGDKDMRTIPAFHCSMIDNQIEKIDENLADYNFCTQVLTGDQTDGYKGCAGVGHVKASRLLDNKKTLDENWKAVIEEYQRNKYTVDDAYHQSRLARILRHGEYNLKTNKPTLWSYEYAKYRNTGKSKKAS</sequence>
<dbReference type="RefSeq" id="YP_007517780.1">
    <property type="nucleotide sequence ID" value="NC_020482.1"/>
</dbReference>
<dbReference type="SUPFAM" id="SSF88723">
    <property type="entry name" value="PIN domain-like"/>
    <property type="match status" value="1"/>
</dbReference>
<dbReference type="SUPFAM" id="SSF47807">
    <property type="entry name" value="5' to 3' exonuclease, C-terminal subdomain"/>
    <property type="match status" value="1"/>
</dbReference>
<keyword evidence="4" id="KW-0269">Exonuclease</keyword>
<protein>
    <submittedName>
        <fullName evidence="4">Exonuclease</fullName>
    </submittedName>
</protein>
<evidence type="ECO:0000256" key="1">
    <source>
        <dbReference type="ARBA" id="ARBA00022722"/>
    </source>
</evidence>
<dbReference type="EMBL" id="KC465900">
    <property type="protein sequence ID" value="AGE60550.1"/>
    <property type="molecule type" value="Genomic_DNA"/>
</dbReference>
<keyword evidence="5" id="KW-1185">Reference proteome</keyword>
<dbReference type="Pfam" id="PF02739">
    <property type="entry name" value="5_3_exonuc_N"/>
    <property type="match status" value="1"/>
</dbReference>
<evidence type="ECO:0000256" key="2">
    <source>
        <dbReference type="ARBA" id="ARBA00022801"/>
    </source>
</evidence>
<dbReference type="GO" id="GO:0008409">
    <property type="term" value="F:5'-3' exonuclease activity"/>
    <property type="evidence" value="ECO:0007669"/>
    <property type="project" value="InterPro"/>
</dbReference>
<dbReference type="GeneID" id="14697502"/>
<dbReference type="KEGG" id="vg:14697502"/>
<dbReference type="PANTHER" id="PTHR42646:SF2">
    <property type="entry name" value="5'-3' EXONUCLEASE FAMILY PROTEIN"/>
    <property type="match status" value="1"/>
</dbReference>
<keyword evidence="1" id="KW-0540">Nuclease</keyword>
<evidence type="ECO:0000313" key="4">
    <source>
        <dbReference type="EMBL" id="AGE60550.1"/>
    </source>
</evidence>
<feature type="domain" description="5'-3' exonuclease" evidence="3">
    <location>
        <begin position="35"/>
        <end position="279"/>
    </location>
</feature>
<dbReference type="OrthoDB" id="6588at10239"/>
<evidence type="ECO:0000313" key="5">
    <source>
        <dbReference type="Proteomes" id="UP000011294"/>
    </source>
</evidence>
<dbReference type="InterPro" id="IPR038969">
    <property type="entry name" value="FEN"/>
</dbReference>
<dbReference type="PANTHER" id="PTHR42646">
    <property type="entry name" value="FLAP ENDONUCLEASE XNI"/>
    <property type="match status" value="1"/>
</dbReference>
<dbReference type="Proteomes" id="UP000011294">
    <property type="component" value="Genome"/>
</dbReference>
<evidence type="ECO:0000259" key="3">
    <source>
        <dbReference type="SMART" id="SM00475"/>
    </source>
</evidence>
<dbReference type="SMART" id="SM00475">
    <property type="entry name" value="53EXOc"/>
    <property type="match status" value="1"/>
</dbReference>
<dbReference type="InterPro" id="IPR002421">
    <property type="entry name" value="5-3_exonuclease"/>
</dbReference>
<name>M1IPK7_9CAUD</name>
<proteinExistence type="predicted"/>
<dbReference type="InterPro" id="IPR029060">
    <property type="entry name" value="PIN-like_dom_sf"/>
</dbReference>
<dbReference type="GO" id="GO:0017108">
    <property type="term" value="F:5'-flap endonuclease activity"/>
    <property type="evidence" value="ECO:0007669"/>
    <property type="project" value="InterPro"/>
</dbReference>
<dbReference type="GO" id="GO:0003677">
    <property type="term" value="F:DNA binding"/>
    <property type="evidence" value="ECO:0007669"/>
    <property type="project" value="InterPro"/>
</dbReference>
<accession>M1IPK7</accession>
<dbReference type="InterPro" id="IPR020046">
    <property type="entry name" value="5-3_exonucl_a-hlix_arch_N"/>
</dbReference>
<reference evidence="4 5" key="1">
    <citation type="journal article" date="2013" name="Nature">
        <title>Abundant SAR11 viruses in the ocean.</title>
        <authorList>
            <person name="Zhao Y."/>
            <person name="Temperton B."/>
            <person name="Thrash J.C."/>
            <person name="Schwalbach M.S."/>
            <person name="Vergin K.L."/>
            <person name="Landry Z.C."/>
            <person name="Ellisman M."/>
            <person name="Deerinck T."/>
            <person name="Sullivan M.B."/>
            <person name="Giovannoni S.J."/>
        </authorList>
    </citation>
    <scope>NUCLEOTIDE SEQUENCE [LARGE SCALE GENOMIC DNA]</scope>
</reference>
<organism evidence="4 5">
    <name type="scientific">Pelagibacter phage HTVC011P</name>
    <dbReference type="NCBI Taxonomy" id="1283078"/>
    <lineage>
        <taxon>Viruses</taxon>
        <taxon>Duplodnaviria</taxon>
        <taxon>Heunggongvirae</taxon>
        <taxon>Uroviricota</taxon>
        <taxon>Caudoviricetes</taxon>
        <taxon>Autographivirales</taxon>
        <taxon>Stopavirus</taxon>
        <taxon>Stopavirus HTVC011P</taxon>
    </lineage>
</organism>
<dbReference type="Gene3D" id="1.10.150.20">
    <property type="entry name" value="5' to 3' exonuclease, C-terminal subdomain"/>
    <property type="match status" value="1"/>
</dbReference>